<feature type="region of interest" description="Disordered" evidence="1">
    <location>
        <begin position="1"/>
        <end position="21"/>
    </location>
</feature>
<dbReference type="AlphaFoldDB" id="A0AAD4II38"/>
<dbReference type="Proteomes" id="UP001199106">
    <property type="component" value="Unassembled WGS sequence"/>
</dbReference>
<comment type="caution">
    <text evidence="2">The sequence shown here is derived from an EMBL/GenBank/DDBJ whole genome shotgun (WGS) entry which is preliminary data.</text>
</comment>
<reference evidence="2" key="1">
    <citation type="submission" date="2021-07" db="EMBL/GenBank/DDBJ databases">
        <title>Genome Resource of American Ginseng Black Spot Pathogen Alternaria panax.</title>
        <authorList>
            <person name="Qiu C."/>
            <person name="Wang W."/>
            <person name="Liu Z."/>
        </authorList>
    </citation>
    <scope>NUCLEOTIDE SEQUENCE</scope>
    <source>
        <strain evidence="2">BNCC115425</strain>
    </source>
</reference>
<evidence type="ECO:0000313" key="2">
    <source>
        <dbReference type="EMBL" id="KAG9194734.1"/>
    </source>
</evidence>
<protein>
    <submittedName>
        <fullName evidence="2">Uncharacterized protein</fullName>
    </submittedName>
</protein>
<evidence type="ECO:0000256" key="1">
    <source>
        <dbReference type="SAM" id="MobiDB-lite"/>
    </source>
</evidence>
<keyword evidence="3" id="KW-1185">Reference proteome</keyword>
<evidence type="ECO:0000313" key="3">
    <source>
        <dbReference type="Proteomes" id="UP001199106"/>
    </source>
</evidence>
<accession>A0AAD4II38</accession>
<gene>
    <name evidence="2" type="ORF">G6011_04769</name>
</gene>
<proteinExistence type="predicted"/>
<dbReference type="EMBL" id="JAANER010000002">
    <property type="protein sequence ID" value="KAG9194734.1"/>
    <property type="molecule type" value="Genomic_DNA"/>
</dbReference>
<organism evidence="2 3">
    <name type="scientific">Alternaria panax</name>
    <dbReference type="NCBI Taxonomy" id="48097"/>
    <lineage>
        <taxon>Eukaryota</taxon>
        <taxon>Fungi</taxon>
        <taxon>Dikarya</taxon>
        <taxon>Ascomycota</taxon>
        <taxon>Pezizomycotina</taxon>
        <taxon>Dothideomycetes</taxon>
        <taxon>Pleosporomycetidae</taxon>
        <taxon>Pleosporales</taxon>
        <taxon>Pleosporineae</taxon>
        <taxon>Pleosporaceae</taxon>
        <taxon>Alternaria</taxon>
        <taxon>Alternaria sect. Panax</taxon>
    </lineage>
</organism>
<sequence>MASNVNAIDMEASNGPNAPPQPTTFAYPRPAALLDTDHVILDVYGRKYLTRNSVLKNCDYSGSLLGGQWSVNQLPDGSLPLDADPKVWPTLFAVQHDNHPGVYKVPDDDGALWVHTTRPDPNESEGIERVLSLESRITLKDSYRCQNGDESHLDIEQRILVGCPLQQTFEGEYYGTYEDVSTSIVCVFEHTEYRPERYMHDYVEIKGEARA</sequence>
<name>A0AAD4II38_9PLEO</name>